<sequence>MSGCLLHGKRSREFWYGEFCSLNCRVCKLTQNMPTVNKDPVCSMFRCGQ</sequence>
<proteinExistence type="predicted"/>
<reference evidence="1" key="1">
    <citation type="submission" date="2018-02" db="EMBL/GenBank/DDBJ databases">
        <title>Rhizophora mucronata_Transcriptome.</title>
        <authorList>
            <person name="Meera S.P."/>
            <person name="Sreeshan A."/>
            <person name="Augustine A."/>
        </authorList>
    </citation>
    <scope>NUCLEOTIDE SEQUENCE</scope>
    <source>
        <tissue evidence="1">Leaf</tissue>
    </source>
</reference>
<organism evidence="1">
    <name type="scientific">Rhizophora mucronata</name>
    <name type="common">Asiatic mangrove</name>
    <dbReference type="NCBI Taxonomy" id="61149"/>
    <lineage>
        <taxon>Eukaryota</taxon>
        <taxon>Viridiplantae</taxon>
        <taxon>Streptophyta</taxon>
        <taxon>Embryophyta</taxon>
        <taxon>Tracheophyta</taxon>
        <taxon>Spermatophyta</taxon>
        <taxon>Magnoliopsida</taxon>
        <taxon>eudicotyledons</taxon>
        <taxon>Gunneridae</taxon>
        <taxon>Pentapetalae</taxon>
        <taxon>rosids</taxon>
        <taxon>fabids</taxon>
        <taxon>Malpighiales</taxon>
        <taxon>Rhizophoraceae</taxon>
        <taxon>Rhizophora</taxon>
    </lineage>
</organism>
<dbReference type="EMBL" id="GGEC01087964">
    <property type="protein sequence ID" value="MBX68448.1"/>
    <property type="molecule type" value="Transcribed_RNA"/>
</dbReference>
<accession>A0A2P2QN97</accession>
<name>A0A2P2QN97_RHIMU</name>
<protein>
    <submittedName>
        <fullName evidence="1">Uncharacterized protein</fullName>
    </submittedName>
</protein>
<evidence type="ECO:0000313" key="1">
    <source>
        <dbReference type="EMBL" id="MBX68448.1"/>
    </source>
</evidence>
<dbReference type="AlphaFoldDB" id="A0A2P2QN97"/>